<protein>
    <submittedName>
        <fullName evidence="1">Uncharacterized protein</fullName>
    </submittedName>
</protein>
<reference evidence="2" key="1">
    <citation type="submission" date="2016-10" db="EMBL/GenBank/DDBJ databases">
        <authorList>
            <person name="Varghese N."/>
            <person name="Submissions S."/>
        </authorList>
    </citation>
    <scope>NUCLEOTIDE SEQUENCE [LARGE SCALE GENOMIC DNA]</scope>
    <source>
        <strain evidence="2">CGMCC 4.5579</strain>
    </source>
</reference>
<evidence type="ECO:0000313" key="2">
    <source>
        <dbReference type="Proteomes" id="UP000198727"/>
    </source>
</evidence>
<dbReference type="EMBL" id="FOWW01000001">
    <property type="protein sequence ID" value="SFO81725.1"/>
    <property type="molecule type" value="Genomic_DNA"/>
</dbReference>
<dbReference type="STRING" id="587909.SAMN05421810_10154"/>
<evidence type="ECO:0000313" key="1">
    <source>
        <dbReference type="EMBL" id="SFO81725.1"/>
    </source>
</evidence>
<dbReference type="Proteomes" id="UP000198727">
    <property type="component" value="Unassembled WGS sequence"/>
</dbReference>
<gene>
    <name evidence="1" type="ORF">SAMN05421810_10154</name>
</gene>
<name>A0A1I5K9L7_9PSEU</name>
<dbReference type="RefSeq" id="WP_092526104.1">
    <property type="nucleotide sequence ID" value="NZ_FOWW01000001.1"/>
</dbReference>
<sequence length="84" mass="8963">MSIQEQAQQLAALAERVPDGQAQAISSDLGNLQQQVHEILGDTSGAQEIQGVVNQAIEQVNNLAAALEQVKQTIATKAQYHQQG</sequence>
<dbReference type="OrthoDB" id="9996828at2"/>
<organism evidence="1 2">
    <name type="scientific">Amycolatopsis arida</name>
    <dbReference type="NCBI Taxonomy" id="587909"/>
    <lineage>
        <taxon>Bacteria</taxon>
        <taxon>Bacillati</taxon>
        <taxon>Actinomycetota</taxon>
        <taxon>Actinomycetes</taxon>
        <taxon>Pseudonocardiales</taxon>
        <taxon>Pseudonocardiaceae</taxon>
        <taxon>Amycolatopsis</taxon>
    </lineage>
</organism>
<keyword evidence="2" id="KW-1185">Reference proteome</keyword>
<proteinExistence type="predicted"/>
<dbReference type="AlphaFoldDB" id="A0A1I5K9L7"/>
<accession>A0A1I5K9L7</accession>